<dbReference type="STRING" id="1254432.SCE1572_00520"/>
<name>S4XR78_SORCE</name>
<gene>
    <name evidence="2" type="ORF">SCE1572_00520</name>
</gene>
<dbReference type="Proteomes" id="UP000014803">
    <property type="component" value="Chromosome"/>
</dbReference>
<dbReference type="HOGENOM" id="CLU_692074_0_0_7"/>
<sequence length="386" mass="40928">MAVAIGCRDILARMRYRRATGAAGVALLCGGCGADAPEVRVRAVRDLGALTFEPSIRGRDGGYSARWGDRSVWVFGDTTLEAPGADGSLWRSSTFCSTDDLDASDGLSSLTEPLDAAGAPGEFLPFTGEELEFNAAHFGPQAEGTCKEDCGARYALWPGPIVVDEATGRALVFYSKLMGRAGGFNVDALGSSIAVWEGLDAPIVRPAVRPGAAEPTLIFGADEPSFTAAALVREGLLYAYACACSGLTCPCLIARVPLAQATERGAWRFFSDGSWVEGHGEAKPVMVGAPMMSVHWNEHAGRYVAIYSEPVSSEISVRTAPAPEGPWSDSEVAFTAEAPSTPEAWPYAGLGHAELAQEGGRVEYVTYFRETGFLEGELRLVELDLE</sequence>
<dbReference type="KEGG" id="scu:SCE1572_00520"/>
<dbReference type="EMBL" id="CP003969">
    <property type="protein sequence ID" value="AGP33113.1"/>
    <property type="molecule type" value="Genomic_DNA"/>
</dbReference>
<feature type="domain" description="DUF4185" evidence="1">
    <location>
        <begin position="225"/>
        <end position="349"/>
    </location>
</feature>
<dbReference type="AlphaFoldDB" id="S4XR78"/>
<dbReference type="eggNOG" id="COG4409">
    <property type="taxonomic scope" value="Bacteria"/>
</dbReference>
<organism evidence="2 3">
    <name type="scientific">Sorangium cellulosum So0157-2</name>
    <dbReference type="NCBI Taxonomy" id="1254432"/>
    <lineage>
        <taxon>Bacteria</taxon>
        <taxon>Pseudomonadati</taxon>
        <taxon>Myxococcota</taxon>
        <taxon>Polyangia</taxon>
        <taxon>Polyangiales</taxon>
        <taxon>Polyangiaceae</taxon>
        <taxon>Sorangium</taxon>
    </lineage>
</organism>
<evidence type="ECO:0000313" key="2">
    <source>
        <dbReference type="EMBL" id="AGP33113.1"/>
    </source>
</evidence>
<evidence type="ECO:0000313" key="3">
    <source>
        <dbReference type="Proteomes" id="UP000014803"/>
    </source>
</evidence>
<dbReference type="InterPro" id="IPR025442">
    <property type="entry name" value="DUF4185"/>
</dbReference>
<protein>
    <recommendedName>
        <fullName evidence="1">DUF4185 domain-containing protein</fullName>
    </recommendedName>
</protein>
<accession>S4XR78</accession>
<reference evidence="2 3" key="1">
    <citation type="journal article" date="2013" name="Sci. Rep.">
        <title>Extraordinary expansion of a Sorangium cellulosum genome from an alkaline milieu.</title>
        <authorList>
            <person name="Han K."/>
            <person name="Li Z.F."/>
            <person name="Peng R."/>
            <person name="Zhu L.P."/>
            <person name="Zhou T."/>
            <person name="Wang L.G."/>
            <person name="Li S.G."/>
            <person name="Zhang X.B."/>
            <person name="Hu W."/>
            <person name="Wu Z.H."/>
            <person name="Qin N."/>
            <person name="Li Y.Z."/>
        </authorList>
    </citation>
    <scope>NUCLEOTIDE SEQUENCE [LARGE SCALE GENOMIC DNA]</scope>
    <source>
        <strain evidence="2 3">So0157-2</strain>
    </source>
</reference>
<dbReference type="PATRIC" id="fig|1254432.3.peg.114"/>
<dbReference type="Pfam" id="PF13810">
    <property type="entry name" value="DUF4185"/>
    <property type="match status" value="1"/>
</dbReference>
<proteinExistence type="predicted"/>
<evidence type="ECO:0000259" key="1">
    <source>
        <dbReference type="Pfam" id="PF13810"/>
    </source>
</evidence>